<dbReference type="Proteomes" id="UP001152795">
    <property type="component" value="Unassembled WGS sequence"/>
</dbReference>
<protein>
    <submittedName>
        <fullName evidence="2">Uncharacterized protein</fullName>
    </submittedName>
</protein>
<evidence type="ECO:0000256" key="1">
    <source>
        <dbReference type="SAM" id="MobiDB-lite"/>
    </source>
</evidence>
<evidence type="ECO:0000313" key="3">
    <source>
        <dbReference type="Proteomes" id="UP001152795"/>
    </source>
</evidence>
<keyword evidence="3" id="KW-1185">Reference proteome</keyword>
<accession>A0A7D9HC74</accession>
<sequence length="119" mass="14014">MGKKQKGGNFRGKRHQRAKKQDGFFLPFSFLGQLLGSGGRRRRAPPRRRRPPQYYRPPQYRAPPPQGRIQKRYRQRGGFLTDSINTGILDHYGKHKHPTESKKNQKGGYMHKRVKNAFW</sequence>
<feature type="compositionally biased region" description="Basic residues" evidence="1">
    <location>
        <begin position="39"/>
        <end position="51"/>
    </location>
</feature>
<feature type="region of interest" description="Disordered" evidence="1">
    <location>
        <begin position="1"/>
        <end position="70"/>
    </location>
</feature>
<comment type="caution">
    <text evidence="2">The sequence shown here is derived from an EMBL/GenBank/DDBJ whole genome shotgun (WGS) entry which is preliminary data.</text>
</comment>
<dbReference type="EMBL" id="CACRXK020000242">
    <property type="protein sequence ID" value="CAB3979925.1"/>
    <property type="molecule type" value="Genomic_DNA"/>
</dbReference>
<evidence type="ECO:0000313" key="2">
    <source>
        <dbReference type="EMBL" id="CAB3979925.1"/>
    </source>
</evidence>
<organism evidence="2 3">
    <name type="scientific">Paramuricea clavata</name>
    <name type="common">Red gorgonian</name>
    <name type="synonym">Violescent sea-whip</name>
    <dbReference type="NCBI Taxonomy" id="317549"/>
    <lineage>
        <taxon>Eukaryota</taxon>
        <taxon>Metazoa</taxon>
        <taxon>Cnidaria</taxon>
        <taxon>Anthozoa</taxon>
        <taxon>Octocorallia</taxon>
        <taxon>Malacalcyonacea</taxon>
        <taxon>Plexauridae</taxon>
        <taxon>Paramuricea</taxon>
    </lineage>
</organism>
<feature type="region of interest" description="Disordered" evidence="1">
    <location>
        <begin position="89"/>
        <end position="109"/>
    </location>
</feature>
<reference evidence="2" key="1">
    <citation type="submission" date="2020-04" db="EMBL/GenBank/DDBJ databases">
        <authorList>
            <person name="Alioto T."/>
            <person name="Alioto T."/>
            <person name="Gomez Garrido J."/>
        </authorList>
    </citation>
    <scope>NUCLEOTIDE SEQUENCE</scope>
    <source>
        <strain evidence="2">A484AB</strain>
    </source>
</reference>
<gene>
    <name evidence="2" type="ORF">PACLA_8A008768</name>
</gene>
<feature type="compositionally biased region" description="Basic residues" evidence="1">
    <location>
        <begin position="1"/>
        <end position="18"/>
    </location>
</feature>
<dbReference type="AlphaFoldDB" id="A0A7D9HC74"/>
<name>A0A7D9HC74_PARCT</name>
<proteinExistence type="predicted"/>